<gene>
    <name evidence="2" type="ORF">BJ508DRAFT_327396</name>
</gene>
<proteinExistence type="predicted"/>
<evidence type="ECO:0000256" key="1">
    <source>
        <dbReference type="SAM" id="MobiDB-lite"/>
    </source>
</evidence>
<reference evidence="2 3" key="1">
    <citation type="journal article" date="2018" name="Nat. Ecol. Evol.">
        <title>Pezizomycetes genomes reveal the molecular basis of ectomycorrhizal truffle lifestyle.</title>
        <authorList>
            <person name="Murat C."/>
            <person name="Payen T."/>
            <person name="Noel B."/>
            <person name="Kuo A."/>
            <person name="Morin E."/>
            <person name="Chen J."/>
            <person name="Kohler A."/>
            <person name="Krizsan K."/>
            <person name="Balestrini R."/>
            <person name="Da Silva C."/>
            <person name="Montanini B."/>
            <person name="Hainaut M."/>
            <person name="Levati E."/>
            <person name="Barry K.W."/>
            <person name="Belfiori B."/>
            <person name="Cichocki N."/>
            <person name="Clum A."/>
            <person name="Dockter R.B."/>
            <person name="Fauchery L."/>
            <person name="Guy J."/>
            <person name="Iotti M."/>
            <person name="Le Tacon F."/>
            <person name="Lindquist E.A."/>
            <person name="Lipzen A."/>
            <person name="Malagnac F."/>
            <person name="Mello A."/>
            <person name="Molinier V."/>
            <person name="Miyauchi S."/>
            <person name="Poulain J."/>
            <person name="Riccioni C."/>
            <person name="Rubini A."/>
            <person name="Sitrit Y."/>
            <person name="Splivallo R."/>
            <person name="Traeger S."/>
            <person name="Wang M."/>
            <person name="Zifcakova L."/>
            <person name="Wipf D."/>
            <person name="Zambonelli A."/>
            <person name="Paolocci F."/>
            <person name="Nowrousian M."/>
            <person name="Ottonello S."/>
            <person name="Baldrian P."/>
            <person name="Spatafora J.W."/>
            <person name="Henrissat B."/>
            <person name="Nagy L.G."/>
            <person name="Aury J.M."/>
            <person name="Wincker P."/>
            <person name="Grigoriev I.V."/>
            <person name="Bonfante P."/>
            <person name="Martin F.M."/>
        </authorList>
    </citation>
    <scope>NUCLEOTIDE SEQUENCE [LARGE SCALE GENOMIC DNA]</scope>
    <source>
        <strain evidence="2 3">RN42</strain>
    </source>
</reference>
<organism evidence="2 3">
    <name type="scientific">Ascobolus immersus RN42</name>
    <dbReference type="NCBI Taxonomy" id="1160509"/>
    <lineage>
        <taxon>Eukaryota</taxon>
        <taxon>Fungi</taxon>
        <taxon>Dikarya</taxon>
        <taxon>Ascomycota</taxon>
        <taxon>Pezizomycotina</taxon>
        <taxon>Pezizomycetes</taxon>
        <taxon>Pezizales</taxon>
        <taxon>Ascobolaceae</taxon>
        <taxon>Ascobolus</taxon>
    </lineage>
</organism>
<dbReference type="AlphaFoldDB" id="A0A3N4I7Y5"/>
<feature type="compositionally biased region" description="Low complexity" evidence="1">
    <location>
        <begin position="67"/>
        <end position="77"/>
    </location>
</feature>
<protein>
    <submittedName>
        <fullName evidence="2">Uncharacterized protein</fullName>
    </submittedName>
</protein>
<accession>A0A3N4I7Y5</accession>
<feature type="region of interest" description="Disordered" evidence="1">
    <location>
        <begin position="1"/>
        <end position="84"/>
    </location>
</feature>
<dbReference type="EMBL" id="ML119689">
    <property type="protein sequence ID" value="RPA80291.1"/>
    <property type="molecule type" value="Genomic_DNA"/>
</dbReference>
<evidence type="ECO:0000313" key="3">
    <source>
        <dbReference type="Proteomes" id="UP000275078"/>
    </source>
</evidence>
<name>A0A3N4I7Y5_ASCIM</name>
<evidence type="ECO:0000313" key="2">
    <source>
        <dbReference type="EMBL" id="RPA80291.1"/>
    </source>
</evidence>
<keyword evidence="3" id="KW-1185">Reference proteome</keyword>
<sequence length="201" mass="21889">MLHYNALHDVTHRQGHPRNPSTQKAPVAGSTIVSKPEESSHSPLPSETSKEDLMAIPSLAEASPRHSTSITTSSLSSNDKPAFVPPGATSQFYRTEGVFNTAYADFEPLFRSLSVPKVDTTYPSSLAHLAHDVNKQCDNRAWSPYNILERDNGMAMVSLASPTSEVTVGGQTLEAWLGGSASYDLQLMGGWSEEREQHEAY</sequence>
<dbReference type="Proteomes" id="UP000275078">
    <property type="component" value="Unassembled WGS sequence"/>
</dbReference>